<proteinExistence type="predicted"/>
<dbReference type="CDD" id="cd05379">
    <property type="entry name" value="CAP_bacterial"/>
    <property type="match status" value="1"/>
</dbReference>
<reference evidence="3 4" key="1">
    <citation type="submission" date="2022-03" db="EMBL/GenBank/DDBJ databases">
        <authorList>
            <person name="He Y."/>
        </authorList>
    </citation>
    <scope>NUCLEOTIDE SEQUENCE [LARGE SCALE GENOMIC DNA]</scope>
    <source>
        <strain evidence="3 4">TK19116</strain>
    </source>
</reference>
<evidence type="ECO:0000313" key="4">
    <source>
        <dbReference type="Proteomes" id="UP001203945"/>
    </source>
</evidence>
<gene>
    <name evidence="3" type="ORF">MLD63_14960</name>
</gene>
<dbReference type="Gene3D" id="3.40.33.10">
    <property type="entry name" value="CAP"/>
    <property type="match status" value="1"/>
</dbReference>
<dbReference type="SUPFAM" id="SSF55797">
    <property type="entry name" value="PR-1-like"/>
    <property type="match status" value="1"/>
</dbReference>
<organism evidence="3 4">
    <name type="scientific">Paracoccus albicereus</name>
    <dbReference type="NCBI Taxonomy" id="2922394"/>
    <lineage>
        <taxon>Bacteria</taxon>
        <taxon>Pseudomonadati</taxon>
        <taxon>Pseudomonadota</taxon>
        <taxon>Alphaproteobacteria</taxon>
        <taxon>Rhodobacterales</taxon>
        <taxon>Paracoccaceae</taxon>
        <taxon>Paracoccus</taxon>
    </lineage>
</organism>
<dbReference type="PANTHER" id="PTHR31157:SF1">
    <property type="entry name" value="SCP DOMAIN-CONTAINING PROTEIN"/>
    <property type="match status" value="1"/>
</dbReference>
<feature type="chain" id="PRO_5047056355" evidence="1">
    <location>
        <begin position="22"/>
        <end position="197"/>
    </location>
</feature>
<keyword evidence="4" id="KW-1185">Reference proteome</keyword>
<accession>A0ABT1MTT1</accession>
<protein>
    <submittedName>
        <fullName evidence="3">CAP domain-containing protein</fullName>
    </submittedName>
</protein>
<dbReference type="InterPro" id="IPR035940">
    <property type="entry name" value="CAP_sf"/>
</dbReference>
<dbReference type="Pfam" id="PF00188">
    <property type="entry name" value="CAP"/>
    <property type="match status" value="1"/>
</dbReference>
<dbReference type="RefSeq" id="WP_255330722.1">
    <property type="nucleotide sequence ID" value="NZ_JAKZEU010000005.1"/>
</dbReference>
<dbReference type="InterPro" id="IPR014044">
    <property type="entry name" value="CAP_dom"/>
</dbReference>
<dbReference type="PROSITE" id="PS51257">
    <property type="entry name" value="PROKAR_LIPOPROTEIN"/>
    <property type="match status" value="1"/>
</dbReference>
<dbReference type="Proteomes" id="UP001203945">
    <property type="component" value="Unassembled WGS sequence"/>
</dbReference>
<feature type="signal peptide" evidence="1">
    <location>
        <begin position="1"/>
        <end position="21"/>
    </location>
</feature>
<evidence type="ECO:0000256" key="1">
    <source>
        <dbReference type="SAM" id="SignalP"/>
    </source>
</evidence>
<feature type="domain" description="SCP" evidence="2">
    <location>
        <begin position="78"/>
        <end position="190"/>
    </location>
</feature>
<comment type="caution">
    <text evidence="3">The sequence shown here is derived from an EMBL/GenBank/DDBJ whole genome shotgun (WGS) entry which is preliminary data.</text>
</comment>
<dbReference type="EMBL" id="JAKZEU010000005">
    <property type="protein sequence ID" value="MCQ0971722.1"/>
    <property type="molecule type" value="Genomic_DNA"/>
</dbReference>
<keyword evidence="1" id="KW-0732">Signal</keyword>
<evidence type="ECO:0000259" key="2">
    <source>
        <dbReference type="Pfam" id="PF00188"/>
    </source>
</evidence>
<evidence type="ECO:0000313" key="3">
    <source>
        <dbReference type="EMBL" id="MCQ0971722.1"/>
    </source>
</evidence>
<sequence>MRTSRMIVAAFGMGAVAALSACEQSSVMVDEPGYVLDGVELAEVEGVQVETGVPVPPASQSLAASCTADAAGANALADAINAARSVEGKVLLDRNETLDGVAQSHACDMVRMGQATVAGSNGSNVVDRARAVGYPTCGVIQLAQVGGSPTGIVNAWLNSPPHREQVLGQLSDEIGVGVTTGADGRQWWSVVMGDNCR</sequence>
<name>A0ABT1MTT1_9RHOB</name>
<dbReference type="PANTHER" id="PTHR31157">
    <property type="entry name" value="SCP DOMAIN-CONTAINING PROTEIN"/>
    <property type="match status" value="1"/>
</dbReference>